<evidence type="ECO:0008006" key="9">
    <source>
        <dbReference type="Google" id="ProtNLM"/>
    </source>
</evidence>
<dbReference type="GO" id="GO:0009279">
    <property type="term" value="C:cell outer membrane"/>
    <property type="evidence" value="ECO:0007669"/>
    <property type="project" value="UniProtKB-SubCell"/>
</dbReference>
<dbReference type="GO" id="GO:0015562">
    <property type="term" value="F:efflux transmembrane transporter activity"/>
    <property type="evidence" value="ECO:0007669"/>
    <property type="project" value="InterPro"/>
</dbReference>
<evidence type="ECO:0000256" key="5">
    <source>
        <dbReference type="ARBA" id="ARBA00023136"/>
    </source>
</evidence>
<organism evidence="8">
    <name type="scientific">termite gut metagenome</name>
    <dbReference type="NCBI Taxonomy" id="433724"/>
    <lineage>
        <taxon>unclassified sequences</taxon>
        <taxon>metagenomes</taxon>
        <taxon>organismal metagenomes</taxon>
    </lineage>
</organism>
<sequence>IGKHLPTIAIGAGYNWVTLDLGRQTEQDKNVGLAFAVVSVPITDWWGGAHAIKRKKLELQQAENTKNEKADLLLLQMQQITNERDEAYQQILLAQKSISSAETNLKISRDNFNAGVTTLSDLLEAQNLLQQSHDQYTEAATAYLLKLAEYKQITGGI</sequence>
<keyword evidence="3" id="KW-1134">Transmembrane beta strand</keyword>
<gene>
    <name evidence="8" type="ORF">EZS27_039149</name>
</gene>
<evidence type="ECO:0000256" key="2">
    <source>
        <dbReference type="ARBA" id="ARBA00022448"/>
    </source>
</evidence>
<evidence type="ECO:0000313" key="8">
    <source>
        <dbReference type="EMBL" id="KAA6309336.1"/>
    </source>
</evidence>
<keyword evidence="2" id="KW-0813">Transport</keyword>
<name>A0A5J4PID6_9ZZZZ</name>
<reference evidence="8" key="1">
    <citation type="submission" date="2019-03" db="EMBL/GenBank/DDBJ databases">
        <title>Single cell metagenomics reveals metabolic interactions within the superorganism composed of flagellate Streblomastix strix and complex community of Bacteroidetes bacteria on its surface.</title>
        <authorList>
            <person name="Treitli S.C."/>
            <person name="Kolisko M."/>
            <person name="Husnik F."/>
            <person name="Keeling P."/>
            <person name="Hampl V."/>
        </authorList>
    </citation>
    <scope>NUCLEOTIDE SEQUENCE</scope>
    <source>
        <strain evidence="8">STM</strain>
    </source>
</reference>
<keyword evidence="6" id="KW-0998">Cell outer membrane</keyword>
<evidence type="ECO:0000256" key="3">
    <source>
        <dbReference type="ARBA" id="ARBA00022452"/>
    </source>
</evidence>
<feature type="non-terminal residue" evidence="8">
    <location>
        <position position="1"/>
    </location>
</feature>
<evidence type="ECO:0000256" key="7">
    <source>
        <dbReference type="SAM" id="Coils"/>
    </source>
</evidence>
<comment type="subcellular location">
    <subcellularLocation>
        <location evidence="1">Cell outer membrane</location>
    </subcellularLocation>
</comment>
<dbReference type="Gene3D" id="1.20.1600.10">
    <property type="entry name" value="Outer membrane efflux proteins (OEP)"/>
    <property type="match status" value="1"/>
</dbReference>
<comment type="caution">
    <text evidence="8">The sequence shown here is derived from an EMBL/GenBank/DDBJ whole genome shotgun (WGS) entry which is preliminary data.</text>
</comment>
<dbReference type="PANTHER" id="PTHR30026">
    <property type="entry name" value="OUTER MEMBRANE PROTEIN TOLC"/>
    <property type="match status" value="1"/>
</dbReference>
<evidence type="ECO:0000256" key="4">
    <source>
        <dbReference type="ARBA" id="ARBA00022692"/>
    </source>
</evidence>
<dbReference type="EMBL" id="SNRY01007996">
    <property type="protein sequence ID" value="KAA6309336.1"/>
    <property type="molecule type" value="Genomic_DNA"/>
</dbReference>
<dbReference type="InterPro" id="IPR051906">
    <property type="entry name" value="TolC-like"/>
</dbReference>
<dbReference type="GO" id="GO:0015288">
    <property type="term" value="F:porin activity"/>
    <property type="evidence" value="ECO:0007669"/>
    <property type="project" value="TreeGrafter"/>
</dbReference>
<accession>A0A5J4PID6</accession>
<evidence type="ECO:0000256" key="1">
    <source>
        <dbReference type="ARBA" id="ARBA00004442"/>
    </source>
</evidence>
<proteinExistence type="predicted"/>
<keyword evidence="7" id="KW-0175">Coiled coil</keyword>
<protein>
    <recommendedName>
        <fullName evidence="9">TolC family protein</fullName>
    </recommendedName>
</protein>
<dbReference type="GO" id="GO:1990281">
    <property type="term" value="C:efflux pump complex"/>
    <property type="evidence" value="ECO:0007669"/>
    <property type="project" value="TreeGrafter"/>
</dbReference>
<dbReference type="Pfam" id="PF02321">
    <property type="entry name" value="OEP"/>
    <property type="match status" value="1"/>
</dbReference>
<dbReference type="AlphaFoldDB" id="A0A5J4PID6"/>
<dbReference type="SUPFAM" id="SSF56954">
    <property type="entry name" value="Outer membrane efflux proteins (OEP)"/>
    <property type="match status" value="1"/>
</dbReference>
<dbReference type="InterPro" id="IPR003423">
    <property type="entry name" value="OMP_efflux"/>
</dbReference>
<keyword evidence="4" id="KW-0812">Transmembrane</keyword>
<dbReference type="PANTHER" id="PTHR30026:SF20">
    <property type="entry name" value="OUTER MEMBRANE PROTEIN TOLC"/>
    <property type="match status" value="1"/>
</dbReference>
<feature type="coiled-coil region" evidence="7">
    <location>
        <begin position="52"/>
        <end position="90"/>
    </location>
</feature>
<keyword evidence="5" id="KW-0472">Membrane</keyword>
<evidence type="ECO:0000256" key="6">
    <source>
        <dbReference type="ARBA" id="ARBA00023237"/>
    </source>
</evidence>